<sequence>MIIRPIIHTAHPNAWKDFMLACGAVPIVEGDSWSVYGLGRGRLGVELADHEPPGSVSLSSESERLDKVGSPYVRVAQPGDHPDLTVLGYDLPELLIHNLEYEPVRGGKLSATPLLLTTKVKDNIPVFESLGMEVRMIGDSENYAEVEGDGTIALHVRDENEAPRIDLSFGHPDLDELAEHVRVAGFNPYIVTEDYGRSLRVPVGDEQAWVNETPADHEDHVAITM</sequence>
<dbReference type="AlphaFoldDB" id="A0A3S9PWB0"/>
<dbReference type="RefSeq" id="WP_126703459.1">
    <property type="nucleotide sequence ID" value="NZ_CP034593.1"/>
</dbReference>
<gene>
    <name evidence="1" type="ORF">EJ997_04140</name>
</gene>
<dbReference type="OrthoDB" id="3296095at2"/>
<proteinExistence type="predicted"/>
<dbReference type="KEGG" id="flh:EJ997_04140"/>
<dbReference type="Proteomes" id="UP000280344">
    <property type="component" value="Chromosome"/>
</dbReference>
<name>A0A3S9PWB0_9ACTO</name>
<reference evidence="1 2" key="1">
    <citation type="submission" date="2018-12" db="EMBL/GenBank/DDBJ databases">
        <title>Complete genome sequence of Flaviflexus sp. H23T48.</title>
        <authorList>
            <person name="Bae J.-W."/>
            <person name="Lee J.-Y."/>
        </authorList>
    </citation>
    <scope>NUCLEOTIDE SEQUENCE [LARGE SCALE GENOMIC DNA]</scope>
    <source>
        <strain evidence="1 2">H23T48</strain>
    </source>
</reference>
<evidence type="ECO:0000313" key="1">
    <source>
        <dbReference type="EMBL" id="AZQ76651.1"/>
    </source>
</evidence>
<keyword evidence="2" id="KW-1185">Reference proteome</keyword>
<evidence type="ECO:0000313" key="2">
    <source>
        <dbReference type="Proteomes" id="UP000280344"/>
    </source>
</evidence>
<accession>A0A3S9PWB0</accession>
<dbReference type="EMBL" id="CP034593">
    <property type="protein sequence ID" value="AZQ76651.1"/>
    <property type="molecule type" value="Genomic_DNA"/>
</dbReference>
<organism evidence="1 2">
    <name type="scientific">Flaviflexus ciconiae</name>
    <dbReference type="NCBI Taxonomy" id="2496867"/>
    <lineage>
        <taxon>Bacteria</taxon>
        <taxon>Bacillati</taxon>
        <taxon>Actinomycetota</taxon>
        <taxon>Actinomycetes</taxon>
        <taxon>Actinomycetales</taxon>
        <taxon>Actinomycetaceae</taxon>
        <taxon>Flaviflexus</taxon>
    </lineage>
</organism>
<protein>
    <submittedName>
        <fullName evidence="1">Uncharacterized protein</fullName>
    </submittedName>
</protein>